<keyword evidence="1" id="KW-1133">Transmembrane helix</keyword>
<feature type="transmembrane region" description="Helical" evidence="1">
    <location>
        <begin position="300"/>
        <end position="318"/>
    </location>
</feature>
<feature type="transmembrane region" description="Helical" evidence="1">
    <location>
        <begin position="324"/>
        <end position="343"/>
    </location>
</feature>
<feature type="transmembrane region" description="Helical" evidence="1">
    <location>
        <begin position="30"/>
        <end position="51"/>
    </location>
</feature>
<protein>
    <submittedName>
        <fullName evidence="2">Uncharacterized protein</fullName>
    </submittedName>
</protein>
<gene>
    <name evidence="2" type="ORF">NEF87_004794</name>
</gene>
<keyword evidence="1" id="KW-0812">Transmembrane</keyword>
<feature type="transmembrane region" description="Helical" evidence="1">
    <location>
        <begin position="545"/>
        <end position="562"/>
    </location>
</feature>
<evidence type="ECO:0000313" key="3">
    <source>
        <dbReference type="Proteomes" id="UP001208689"/>
    </source>
</evidence>
<keyword evidence="3" id="KW-1185">Reference proteome</keyword>
<feature type="transmembrane region" description="Helical" evidence="1">
    <location>
        <begin position="57"/>
        <end position="76"/>
    </location>
</feature>
<evidence type="ECO:0000313" key="2">
    <source>
        <dbReference type="EMBL" id="UYP48509.1"/>
    </source>
</evidence>
<accession>A0ABY6I1D0</accession>
<evidence type="ECO:0000256" key="1">
    <source>
        <dbReference type="SAM" id="Phobius"/>
    </source>
</evidence>
<dbReference type="Proteomes" id="UP001208689">
    <property type="component" value="Chromosome"/>
</dbReference>
<organism evidence="2 3">
    <name type="scientific">Candidatus Lokiarchaeum ossiferum</name>
    <dbReference type="NCBI Taxonomy" id="2951803"/>
    <lineage>
        <taxon>Archaea</taxon>
        <taxon>Promethearchaeati</taxon>
        <taxon>Promethearchaeota</taxon>
        <taxon>Promethearchaeia</taxon>
        <taxon>Promethearchaeales</taxon>
        <taxon>Promethearchaeaceae</taxon>
        <taxon>Candidatus Lokiarchaeum</taxon>
    </lineage>
</organism>
<keyword evidence="1" id="KW-0472">Membrane</keyword>
<name>A0ABY6I1D0_9ARCH</name>
<proteinExistence type="predicted"/>
<sequence length="1264" mass="146673">MDHSPGPKQIFKYDMLFKLDHFKVSLKQNLWKYFILMGFLTGWATLAFIFGDIENRTNISIGFSICFGINLVYFSYDPSLQMRTFFHKKTGIKQIDTKSMVASLSCLNYMSEAMFQPPNRDKKDFFNKSNMLILQNMHNNHAIATMGVELKAVPFHIQANFNDFLRKVAELKEVAPLTFQVDFSNSEEKTTSTIFQTSQIPDTIGKQTKLNYRIFFTRKVKNISNKMVSNLVSKMKLIALCIQDIIEVNFPHYHFEMLQGIDLIRSIKSAWSQEEVLPEDYEFTETLSPIKGLKYLIRHYFPLLFNLSLVGYVGMLLFSTIPYVIYGVVGMVLFTLINMIARFRATFYFRTQKSIHSYLPIDLFPTNELLYLDPDGDVWIHTPERNTITCRQHFSMRQLNRAYHQNNTKLYRALMNNFNNTSTSFSHQYFLDRVTPNEMIAEFRDFLQDKDYALFEKIPGKRKTLEREYCGFYRFQNQFTLATEMPLEKIEDFGKEFYIKKIFAQEQYLQILNLAHPSCEIKQVSSKVFFQSICKNRRWGSYSSPLFLFCAAGIQLSELIMIPEEIHRVLPMYYAGEFSTPYLNDEIFLGSTFNPENFTLESEGGINIAELWGNILLAGDNHRQNTIISIRIIKELLKHNIPAIIFDWDGTWKSRLGSASDNESNPIQYLEVGNDFGLKLFDLPITEAGEDLISYIEKVLDIFGRIFHWNNDQISILRSAWITKNESGKADLSLIVERIEAFFDKSPATLHKSEVFTMMNLFKAQQYFIAFDRDMSVSLNPLTFIESASPFILDLSRLKVNKYKNLFIQVFLTQLQFLLSDYTNEASILPKVIMLPHLHLIFNNRIDKRNHTTIDEMFAEFLALQMPILAESCQCAEIHESIHANFDTIIALRTAQYNHRRLLGSLLKFDGQFTNTSQKSARQSSYQYQYLTSLDLNKGIIYRTLYQKSYVFQFDQLDTDTERLNFILPQNIPSHLQFSKIVAPAEPENPPLVTSLTIEFSNQPSLHNDLHIFLNDCAKSLTISKVIPKHTLLEDLESIIDSTLRNFYPIDVKHRKEKTASILEDLINRKYFIKKTHQANSNIEITGYILSSKAEKCLKDFKKFTKLQRVSSSRTKILDPEELKILISNDGIPIGSSVTERMDSKEHNSDVKTYFEKSFSSKDTLPSPSLTLESYAWQNELRSFLIDLLVETRSKLQDQERSQAIDYLKNQWQLGISSLDSIPEARSIQFLLKDRQILINHLAISDSKKIEALIEALEDFAVTI</sequence>
<reference evidence="2" key="1">
    <citation type="submission" date="2022-09" db="EMBL/GenBank/DDBJ databases">
        <title>Actin cytoskeleton and complex cell architecture in an #Asgard archaeon.</title>
        <authorList>
            <person name="Ponce Toledo R.I."/>
            <person name="Schleper C."/>
            <person name="Rodrigues Oliveira T."/>
            <person name="Wollweber F."/>
            <person name="Xu J."/>
            <person name="Rittmann S."/>
            <person name="Klingl A."/>
            <person name="Pilhofer M."/>
        </authorList>
    </citation>
    <scope>NUCLEOTIDE SEQUENCE</scope>
    <source>
        <strain evidence="2">B-35</strain>
    </source>
</reference>
<dbReference type="EMBL" id="CP104013">
    <property type="protein sequence ID" value="UYP48509.1"/>
    <property type="molecule type" value="Genomic_DNA"/>
</dbReference>